<dbReference type="STRING" id="980251.GCA_001642875_03437"/>
<dbReference type="KEGG" id="mff:MFFC18_19500"/>
<reference evidence="2 3" key="1">
    <citation type="submission" date="2019-08" db="EMBL/GenBank/DDBJ databases">
        <title>Deep-cultivation of Planctomycetes and their phenomic and genomic characterization uncovers novel biology.</title>
        <authorList>
            <person name="Wiegand S."/>
            <person name="Jogler M."/>
            <person name="Boedeker C."/>
            <person name="Pinto D."/>
            <person name="Vollmers J."/>
            <person name="Rivas-Marin E."/>
            <person name="Kohn T."/>
            <person name="Peeters S.H."/>
            <person name="Heuer A."/>
            <person name="Rast P."/>
            <person name="Oberbeckmann S."/>
            <person name="Bunk B."/>
            <person name="Jeske O."/>
            <person name="Meyerdierks A."/>
            <person name="Storesund J.E."/>
            <person name="Kallscheuer N."/>
            <person name="Luecker S."/>
            <person name="Lage O.M."/>
            <person name="Pohl T."/>
            <person name="Merkel B.J."/>
            <person name="Hornburger P."/>
            <person name="Mueller R.-W."/>
            <person name="Bruemmer F."/>
            <person name="Labrenz M."/>
            <person name="Spormann A.M."/>
            <person name="Op den Camp H."/>
            <person name="Overmann J."/>
            <person name="Amann R."/>
            <person name="Jetten M.S.M."/>
            <person name="Mascher T."/>
            <person name="Medema M.H."/>
            <person name="Devos D.P."/>
            <person name="Kaster A.-K."/>
            <person name="Ovreas L."/>
            <person name="Rohde M."/>
            <person name="Galperin M.Y."/>
            <person name="Jogler C."/>
        </authorList>
    </citation>
    <scope>NUCLEOTIDE SEQUENCE [LARGE SCALE GENOMIC DNA]</scope>
    <source>
        <strain evidence="2 3">FC18</strain>
    </source>
</reference>
<dbReference type="AlphaFoldDB" id="A0A5B9P9G9"/>
<dbReference type="Proteomes" id="UP000322214">
    <property type="component" value="Chromosome"/>
</dbReference>
<dbReference type="EMBL" id="CP042912">
    <property type="protein sequence ID" value="QEG22089.1"/>
    <property type="molecule type" value="Genomic_DNA"/>
</dbReference>
<protein>
    <recommendedName>
        <fullName evidence="4">Helix-turn-helix domain protein</fullName>
    </recommendedName>
</protein>
<organism evidence="2 3">
    <name type="scientific">Mariniblastus fucicola</name>
    <dbReference type="NCBI Taxonomy" id="980251"/>
    <lineage>
        <taxon>Bacteria</taxon>
        <taxon>Pseudomonadati</taxon>
        <taxon>Planctomycetota</taxon>
        <taxon>Planctomycetia</taxon>
        <taxon>Pirellulales</taxon>
        <taxon>Pirellulaceae</taxon>
        <taxon>Mariniblastus</taxon>
    </lineage>
</organism>
<feature type="region of interest" description="Disordered" evidence="1">
    <location>
        <begin position="19"/>
        <end position="88"/>
    </location>
</feature>
<proteinExistence type="predicted"/>
<keyword evidence="3" id="KW-1185">Reference proteome</keyword>
<evidence type="ECO:0000313" key="3">
    <source>
        <dbReference type="Proteomes" id="UP000322214"/>
    </source>
</evidence>
<evidence type="ECO:0000313" key="2">
    <source>
        <dbReference type="EMBL" id="QEG22089.1"/>
    </source>
</evidence>
<evidence type="ECO:0000256" key="1">
    <source>
        <dbReference type="SAM" id="MobiDB-lite"/>
    </source>
</evidence>
<name>A0A5B9P9G9_9BACT</name>
<sequence length="88" mass="9886">MPANSHTKQFLSVAEFSQLTGDSQSTVRREIRAGNLPYRQSGPRKKIKIPIAALENPSIERNPQQIEPPKQVDDQTETFSGPQPDWLS</sequence>
<evidence type="ECO:0008006" key="4">
    <source>
        <dbReference type="Google" id="ProtNLM"/>
    </source>
</evidence>
<accession>A0A5B9P9G9</accession>
<gene>
    <name evidence="2" type="ORF">MFFC18_19500</name>
</gene>